<name>A0ABV6PE16_9SPHN</name>
<organism evidence="2 3">
    <name type="scientific">Novosphingobium aquiterrae</name>
    <dbReference type="NCBI Taxonomy" id="624388"/>
    <lineage>
        <taxon>Bacteria</taxon>
        <taxon>Pseudomonadati</taxon>
        <taxon>Pseudomonadota</taxon>
        <taxon>Alphaproteobacteria</taxon>
        <taxon>Sphingomonadales</taxon>
        <taxon>Sphingomonadaceae</taxon>
        <taxon>Novosphingobium</taxon>
    </lineage>
</organism>
<dbReference type="RefSeq" id="WP_379479353.1">
    <property type="nucleotide sequence ID" value="NZ_JBHLTL010000001.1"/>
</dbReference>
<dbReference type="InterPro" id="IPR014710">
    <property type="entry name" value="RmlC-like_jellyroll"/>
</dbReference>
<evidence type="ECO:0000259" key="1">
    <source>
        <dbReference type="Pfam" id="PF07883"/>
    </source>
</evidence>
<dbReference type="InterPro" id="IPR013096">
    <property type="entry name" value="Cupin_2"/>
</dbReference>
<dbReference type="Proteomes" id="UP001589943">
    <property type="component" value="Unassembled WGS sequence"/>
</dbReference>
<protein>
    <submittedName>
        <fullName evidence="2">Cupin domain-containing protein</fullName>
    </submittedName>
</protein>
<comment type="caution">
    <text evidence="2">The sequence shown here is derived from an EMBL/GenBank/DDBJ whole genome shotgun (WGS) entry which is preliminary data.</text>
</comment>
<evidence type="ECO:0000313" key="2">
    <source>
        <dbReference type="EMBL" id="MFC0587829.1"/>
    </source>
</evidence>
<dbReference type="SUPFAM" id="SSF51182">
    <property type="entry name" value="RmlC-like cupins"/>
    <property type="match status" value="1"/>
</dbReference>
<dbReference type="EMBL" id="JBHLTL010000001">
    <property type="protein sequence ID" value="MFC0587829.1"/>
    <property type="molecule type" value="Genomic_DNA"/>
</dbReference>
<sequence length="170" mass="17374">MTKLFKTDGRKKAFGALLGATAVAGAVAMIGVPALATPGSGFSGNPQAVGSLDEVLAKADKAGHWDVTLKTKDTSTVGVDNLTIQPSGHSGWHTHTGLTLVTITSGQVEWSDGSDCSKTVYHAGDSFVEPANHVHKVANPYGNTATITAVQIRPEGTGPRIDAPAPACAT</sequence>
<dbReference type="Pfam" id="PF07883">
    <property type="entry name" value="Cupin_2"/>
    <property type="match status" value="1"/>
</dbReference>
<proteinExistence type="predicted"/>
<keyword evidence="3" id="KW-1185">Reference proteome</keyword>
<evidence type="ECO:0000313" key="3">
    <source>
        <dbReference type="Proteomes" id="UP001589943"/>
    </source>
</evidence>
<reference evidence="2 3" key="1">
    <citation type="submission" date="2024-09" db="EMBL/GenBank/DDBJ databases">
        <authorList>
            <person name="Sun Q."/>
            <person name="Mori K."/>
        </authorList>
    </citation>
    <scope>NUCLEOTIDE SEQUENCE [LARGE SCALE GENOMIC DNA]</scope>
    <source>
        <strain evidence="2 3">NCAIM B.02537</strain>
    </source>
</reference>
<dbReference type="Gene3D" id="2.60.120.10">
    <property type="entry name" value="Jelly Rolls"/>
    <property type="match status" value="1"/>
</dbReference>
<feature type="domain" description="Cupin type-2" evidence="1">
    <location>
        <begin position="83"/>
        <end position="148"/>
    </location>
</feature>
<gene>
    <name evidence="2" type="ORF">ACFFF7_00215</name>
</gene>
<accession>A0ABV6PE16</accession>
<dbReference type="InterPro" id="IPR011051">
    <property type="entry name" value="RmlC_Cupin_sf"/>
</dbReference>